<dbReference type="AlphaFoldDB" id="I3SQE5"/>
<sequence length="66" mass="7968">MSLPWCIGFIDCLLILSHNSRRYNNRFSNNSNRGERLTEQNDFNLCKFFNFNSYNCCFERKMCEIV</sequence>
<proteinExistence type="evidence at transcript level"/>
<evidence type="ECO:0000313" key="1">
    <source>
        <dbReference type="EMBL" id="AFK42487.1"/>
    </source>
</evidence>
<protein>
    <submittedName>
        <fullName evidence="1">Uncharacterized protein</fullName>
    </submittedName>
</protein>
<dbReference type="EMBL" id="BT142693">
    <property type="protein sequence ID" value="AFK42487.1"/>
    <property type="molecule type" value="mRNA"/>
</dbReference>
<accession>I3SQE5</accession>
<reference evidence="1" key="1">
    <citation type="submission" date="2012-05" db="EMBL/GenBank/DDBJ databases">
        <authorList>
            <person name="Krishnakumar V."/>
            <person name="Cheung F."/>
            <person name="Xiao Y."/>
            <person name="Chan A."/>
            <person name="Moskal W.A."/>
            <person name="Town C.D."/>
        </authorList>
    </citation>
    <scope>NUCLEOTIDE SEQUENCE</scope>
</reference>
<organism evidence="1">
    <name type="scientific">Medicago truncatula</name>
    <name type="common">Barrel medic</name>
    <name type="synonym">Medicago tribuloides</name>
    <dbReference type="NCBI Taxonomy" id="3880"/>
    <lineage>
        <taxon>Eukaryota</taxon>
        <taxon>Viridiplantae</taxon>
        <taxon>Streptophyta</taxon>
        <taxon>Embryophyta</taxon>
        <taxon>Tracheophyta</taxon>
        <taxon>Spermatophyta</taxon>
        <taxon>Magnoliopsida</taxon>
        <taxon>eudicotyledons</taxon>
        <taxon>Gunneridae</taxon>
        <taxon>Pentapetalae</taxon>
        <taxon>rosids</taxon>
        <taxon>fabids</taxon>
        <taxon>Fabales</taxon>
        <taxon>Fabaceae</taxon>
        <taxon>Papilionoideae</taxon>
        <taxon>50 kb inversion clade</taxon>
        <taxon>NPAAA clade</taxon>
        <taxon>Hologalegina</taxon>
        <taxon>IRL clade</taxon>
        <taxon>Trifolieae</taxon>
        <taxon>Medicago</taxon>
    </lineage>
</organism>
<name>I3SQE5_MEDTR</name>